<accession>A0A8H5HE09</accession>
<feature type="compositionally biased region" description="Acidic residues" evidence="1">
    <location>
        <begin position="621"/>
        <end position="643"/>
    </location>
</feature>
<evidence type="ECO:0000313" key="2">
    <source>
        <dbReference type="EMBL" id="KAF5381543.1"/>
    </source>
</evidence>
<feature type="compositionally biased region" description="Low complexity" evidence="1">
    <location>
        <begin position="1"/>
        <end position="24"/>
    </location>
</feature>
<feature type="region of interest" description="Disordered" evidence="1">
    <location>
        <begin position="710"/>
        <end position="843"/>
    </location>
</feature>
<feature type="region of interest" description="Disordered" evidence="1">
    <location>
        <begin position="597"/>
        <end position="656"/>
    </location>
</feature>
<sequence>MPTSTSQSSESPASPRAPISPFSITSASDSHYTSDDLPDLGAFNTVIREWIYLQPPLRIPAYHPPEESTASGSVISTERTDTGTEGTGRRSTVWNHLPIAEYLVSESDDAGDTDTEGARSVEIETEIDEEQSTQIEDASSSSLPLDSYTLSPLRTQPSLDDSSIRDLDLNDFDTDFHPSLGYLDEALSFIAAERARLDAQRAAGIGTASPDAWKHVIGKSHLALKLYLIRSHTPSGIEPRRKRRRRRPGKGLSSSQPQTSTVSRSSLFNTSDNEPETHVLYNPEDATEEEDEDEGDDENDHTPQYKHRLTPASKSTPMTPRPRISSPRGIIILSSDSNDPSTSVTTPGGKVKPPRKRSRCKNKKLQPLSHSRSTPALRTLASLYPPVLEAPADPGTHRLVTLTRYLGQMCPEERGLLAGVEKKLIAASKGQQRTEEEEAIFLHDPEMALDPRGRPPRASDPPVHVFIDHSNILFGLLTYLKRLPQPTLRNTQPHSVLPNLHHSHAQTTTTTTPIPLPSFATAGHSLRVDTHAPPPGSAGSPKKSKAKAKPTHGSGTASIISNYPSPSATAAVSIPIPITVSTSSASDDILLLGGAHGAVSGSGSGSGDEGGDWGEDRESGSWEDEEETDRGEQYPTEDDDSGDGLEVRPVKSRRPARHLSHTALALILERGRPITRRVVVTSSPLYQPMDTMERLGYEAVFAEKRPDDYCTPTGDGMDRQNKSAHGRTNSGGKWSPKKGKGHARRVSGSTSTDSAGASTSPSTQTGDGGKGLTRGTIAGAPPSSFTFPQHSSSSAPASSAVVPPTLPSGSLTHHHQHLHPSQHQHSQRHYHAQRSSIRQGAGAPRIRYREQGVDELLQLKLHQALAATDDVPEGSTIVLATGDGNVGQFNEDGFLGPVRTALKRGWRVELYAWEDGLSRAWRREFGIGSEWARTGRFQIIGMEQFAASLVKGGL</sequence>
<dbReference type="AlphaFoldDB" id="A0A8H5HE09"/>
<feature type="compositionally biased region" description="Basic residues" evidence="1">
    <location>
        <begin position="812"/>
        <end position="832"/>
    </location>
</feature>
<feature type="region of interest" description="Disordered" evidence="1">
    <location>
        <begin position="1"/>
        <end position="38"/>
    </location>
</feature>
<feature type="compositionally biased region" description="Polar residues" evidence="1">
    <location>
        <begin position="132"/>
        <end position="157"/>
    </location>
</feature>
<reference evidence="2 3" key="1">
    <citation type="journal article" date="2020" name="ISME J.">
        <title>Uncovering the hidden diversity of litter-decomposition mechanisms in mushroom-forming fungi.</title>
        <authorList>
            <person name="Floudas D."/>
            <person name="Bentzer J."/>
            <person name="Ahren D."/>
            <person name="Johansson T."/>
            <person name="Persson P."/>
            <person name="Tunlid A."/>
        </authorList>
    </citation>
    <scope>NUCLEOTIDE SEQUENCE [LARGE SCALE GENOMIC DNA]</scope>
    <source>
        <strain evidence="2 3">CBS 661.87</strain>
    </source>
</reference>
<feature type="compositionally biased region" description="Polar residues" evidence="1">
    <location>
        <begin position="336"/>
        <end position="346"/>
    </location>
</feature>
<gene>
    <name evidence="2" type="ORF">D9615_005616</name>
</gene>
<comment type="caution">
    <text evidence="2">The sequence shown here is derived from an EMBL/GenBank/DDBJ whole genome shotgun (WGS) entry which is preliminary data.</text>
</comment>
<feature type="region of interest" description="Disordered" evidence="1">
    <location>
        <begin position="63"/>
        <end position="90"/>
    </location>
</feature>
<evidence type="ECO:0000313" key="3">
    <source>
        <dbReference type="Proteomes" id="UP000565441"/>
    </source>
</evidence>
<feature type="compositionally biased region" description="Low complexity" evidence="1">
    <location>
        <begin position="781"/>
        <end position="803"/>
    </location>
</feature>
<feature type="region of interest" description="Disordered" evidence="1">
    <location>
        <begin position="526"/>
        <end position="564"/>
    </location>
</feature>
<keyword evidence="3" id="KW-1185">Reference proteome</keyword>
<evidence type="ECO:0000256" key="1">
    <source>
        <dbReference type="SAM" id="MobiDB-lite"/>
    </source>
</evidence>
<dbReference type="OrthoDB" id="5590473at2759"/>
<dbReference type="Proteomes" id="UP000565441">
    <property type="component" value="Unassembled WGS sequence"/>
</dbReference>
<feature type="compositionally biased region" description="Low complexity" evidence="1">
    <location>
        <begin position="321"/>
        <end position="335"/>
    </location>
</feature>
<feature type="compositionally biased region" description="Basic residues" evidence="1">
    <location>
        <begin position="352"/>
        <end position="364"/>
    </location>
</feature>
<feature type="compositionally biased region" description="Acidic residues" evidence="1">
    <location>
        <begin position="285"/>
        <end position="299"/>
    </location>
</feature>
<feature type="region of interest" description="Disordered" evidence="1">
    <location>
        <begin position="124"/>
        <end position="163"/>
    </location>
</feature>
<feature type="compositionally biased region" description="Gly residues" evidence="1">
    <location>
        <begin position="597"/>
        <end position="608"/>
    </location>
</feature>
<feature type="region of interest" description="Disordered" evidence="1">
    <location>
        <begin position="235"/>
        <end position="376"/>
    </location>
</feature>
<protein>
    <submittedName>
        <fullName evidence="2">Uncharacterized protein</fullName>
    </submittedName>
</protein>
<dbReference type="CDD" id="cd18724">
    <property type="entry name" value="PIN_LabA-like"/>
    <property type="match status" value="1"/>
</dbReference>
<organism evidence="2 3">
    <name type="scientific">Tricholomella constricta</name>
    <dbReference type="NCBI Taxonomy" id="117010"/>
    <lineage>
        <taxon>Eukaryota</taxon>
        <taxon>Fungi</taxon>
        <taxon>Dikarya</taxon>
        <taxon>Basidiomycota</taxon>
        <taxon>Agaricomycotina</taxon>
        <taxon>Agaricomycetes</taxon>
        <taxon>Agaricomycetidae</taxon>
        <taxon>Agaricales</taxon>
        <taxon>Tricholomatineae</taxon>
        <taxon>Lyophyllaceae</taxon>
        <taxon>Tricholomella</taxon>
    </lineage>
</organism>
<feature type="compositionally biased region" description="Polar residues" evidence="1">
    <location>
        <begin position="252"/>
        <end position="272"/>
    </location>
</feature>
<feature type="compositionally biased region" description="Polar residues" evidence="1">
    <location>
        <begin position="553"/>
        <end position="564"/>
    </location>
</feature>
<name>A0A8H5HE09_9AGAR</name>
<feature type="compositionally biased region" description="Basic residues" evidence="1">
    <location>
        <begin position="240"/>
        <end position="249"/>
    </location>
</feature>
<feature type="compositionally biased region" description="Basic residues" evidence="1">
    <location>
        <begin position="735"/>
        <end position="745"/>
    </location>
</feature>
<dbReference type="EMBL" id="JAACJP010000010">
    <property type="protein sequence ID" value="KAF5381543.1"/>
    <property type="molecule type" value="Genomic_DNA"/>
</dbReference>
<proteinExistence type="predicted"/>
<feature type="compositionally biased region" description="Low complexity" evidence="1">
    <location>
        <begin position="747"/>
        <end position="763"/>
    </location>
</feature>